<protein>
    <submittedName>
        <fullName evidence="1">Uncharacterized protein</fullName>
    </submittedName>
</protein>
<reference evidence="1 2" key="1">
    <citation type="submission" date="2016-10" db="EMBL/GenBank/DDBJ databases">
        <authorList>
            <person name="de Groot N.N."/>
        </authorList>
    </citation>
    <scope>NUCLEOTIDE SEQUENCE [LARGE SCALE GENOMIC DNA]</scope>
    <source>
        <strain evidence="1 2">DSM 15345</strain>
    </source>
</reference>
<dbReference type="STRING" id="89524.SAMN05444370_13113"/>
<dbReference type="Proteomes" id="UP000198703">
    <property type="component" value="Unassembled WGS sequence"/>
</dbReference>
<dbReference type="AlphaFoldDB" id="A0A1H4FYL4"/>
<evidence type="ECO:0000313" key="1">
    <source>
        <dbReference type="EMBL" id="SEB02197.1"/>
    </source>
</evidence>
<evidence type="ECO:0000313" key="2">
    <source>
        <dbReference type="Proteomes" id="UP000198703"/>
    </source>
</evidence>
<keyword evidence="2" id="KW-1185">Reference proteome</keyword>
<proteinExistence type="predicted"/>
<dbReference type="EMBL" id="FNQM01000031">
    <property type="protein sequence ID" value="SEB02197.1"/>
    <property type="molecule type" value="Genomic_DNA"/>
</dbReference>
<organism evidence="1 2">
    <name type="scientific">Rubrimonas cliftonensis</name>
    <dbReference type="NCBI Taxonomy" id="89524"/>
    <lineage>
        <taxon>Bacteria</taxon>
        <taxon>Pseudomonadati</taxon>
        <taxon>Pseudomonadota</taxon>
        <taxon>Alphaproteobacteria</taxon>
        <taxon>Rhodobacterales</taxon>
        <taxon>Paracoccaceae</taxon>
        <taxon>Rubrimonas</taxon>
    </lineage>
</organism>
<accession>A0A1H4FYL4</accession>
<dbReference type="RefSeq" id="WP_093256400.1">
    <property type="nucleotide sequence ID" value="NZ_FNQM01000031.1"/>
</dbReference>
<name>A0A1H4FYL4_9RHOB</name>
<gene>
    <name evidence="1" type="ORF">SAMN05444370_13113</name>
</gene>
<sequence>MLDLNTVIRPLDNETAEETRNDTVEALATACAAKTAPDSAYCSGGRGLLKRAQQSRRAGSV</sequence>